<dbReference type="Proteomes" id="UP000241775">
    <property type="component" value="Segment"/>
</dbReference>
<dbReference type="Gene3D" id="2.40.50.230">
    <property type="entry name" value="Gp5 N-terminal domain"/>
    <property type="match status" value="1"/>
</dbReference>
<sequence>MSIVYLTLFSQEGDMTDINQRRSFLQNVTNDTFFENMKDVYTCIPGYVLTFDPDTQRAQIQLGITRTDDVAKTTFDPPPIVDVPVSFPGDDFVLEFAVNPGCEGMVHFSQRCIDGWKQTGGIAVNPVKRFHHKQDAMFVPGIRSLDNLIASFSNDGIRLRNADASQYVWLKGDNSITMGNGAGTMTLRADGTFTINGARITPDGRVYDVNNVELGGHTHAQGNDGNGDSEQETDPPTQ</sequence>
<reference evidence="3 4" key="1">
    <citation type="submission" date="2017-11" db="EMBL/GenBank/DDBJ databases">
        <title>Complete genome sequence of phytopathogenic Pectobacterium atrosepticum bacteriophage Peat2 includes a CRISPR Cas4 nuclease.</title>
        <authorList>
            <person name="Kalischuk M."/>
            <person name="Hachey J."/>
            <person name="Thomas D."/>
            <person name="Kawchuk L."/>
        </authorList>
    </citation>
    <scope>NUCLEOTIDE SEQUENCE [LARGE SCALE GENOMIC DNA]</scope>
</reference>
<dbReference type="RefSeq" id="YP_009702238.1">
    <property type="nucleotide sequence ID" value="NC_044940.1"/>
</dbReference>
<dbReference type="InterPro" id="IPR037026">
    <property type="entry name" value="Vgr_OB-fold_dom_sf"/>
</dbReference>
<accession>A0A2H4N7C1</accession>
<organism evidence="3 4">
    <name type="scientific">Pectobacterium phage PEAT2</name>
    <dbReference type="NCBI Taxonomy" id="2053078"/>
    <lineage>
        <taxon>Viruses</taxon>
        <taxon>Duplodnaviria</taxon>
        <taxon>Heunggongvirae</taxon>
        <taxon>Uroviricota</taxon>
        <taxon>Caudoviricetes</taxon>
        <taxon>Jameshumphriesvirinae</taxon>
        <taxon>Peatvirus</taxon>
        <taxon>Peatvirus peat2</taxon>
    </lineage>
</organism>
<keyword evidence="4" id="KW-1185">Reference proteome</keyword>
<dbReference type="EMBL" id="MG432137">
    <property type="protein sequence ID" value="ATV25088.1"/>
    <property type="molecule type" value="Genomic_DNA"/>
</dbReference>
<evidence type="ECO:0000256" key="1">
    <source>
        <dbReference type="SAM" id="MobiDB-lite"/>
    </source>
</evidence>
<dbReference type="InterPro" id="IPR041599">
    <property type="entry name" value="Gp138_N"/>
</dbReference>
<dbReference type="GeneID" id="41901039"/>
<proteinExistence type="predicted"/>
<evidence type="ECO:0000313" key="4">
    <source>
        <dbReference type="Proteomes" id="UP000241775"/>
    </source>
</evidence>
<feature type="domain" description="Phage protein Gp138 N-terminal" evidence="2">
    <location>
        <begin position="44"/>
        <end position="141"/>
    </location>
</feature>
<dbReference type="Pfam" id="PF18352">
    <property type="entry name" value="Gp138_N"/>
    <property type="match status" value="1"/>
</dbReference>
<feature type="compositionally biased region" description="Acidic residues" evidence="1">
    <location>
        <begin position="227"/>
        <end position="238"/>
    </location>
</feature>
<evidence type="ECO:0000313" key="3">
    <source>
        <dbReference type="EMBL" id="ATV25088.1"/>
    </source>
</evidence>
<name>A0A2H4N7C1_9CAUD</name>
<feature type="region of interest" description="Disordered" evidence="1">
    <location>
        <begin position="215"/>
        <end position="238"/>
    </location>
</feature>
<protein>
    <recommendedName>
        <fullName evidence="2">Phage protein Gp138 N-terminal domain-containing protein</fullName>
    </recommendedName>
</protein>
<dbReference type="KEGG" id="vg:41901039"/>
<evidence type="ECO:0000259" key="2">
    <source>
        <dbReference type="Pfam" id="PF18352"/>
    </source>
</evidence>